<evidence type="ECO:0000313" key="3">
    <source>
        <dbReference type="EMBL" id="KAK7395771.1"/>
    </source>
</evidence>
<evidence type="ECO:0000313" key="4">
    <source>
        <dbReference type="Proteomes" id="UP001386955"/>
    </source>
</evidence>
<feature type="region of interest" description="Disordered" evidence="1">
    <location>
        <begin position="228"/>
        <end position="268"/>
    </location>
</feature>
<proteinExistence type="predicted"/>
<feature type="region of interest" description="Disordered" evidence="1">
    <location>
        <begin position="33"/>
        <end position="53"/>
    </location>
</feature>
<name>A0AAN9XKQ1_PSOTE</name>
<keyword evidence="4" id="KW-1185">Reference proteome</keyword>
<feature type="signal peptide" evidence="2">
    <location>
        <begin position="1"/>
        <end position="28"/>
    </location>
</feature>
<organism evidence="3 4">
    <name type="scientific">Psophocarpus tetragonolobus</name>
    <name type="common">Winged bean</name>
    <name type="synonym">Dolichos tetragonolobus</name>
    <dbReference type="NCBI Taxonomy" id="3891"/>
    <lineage>
        <taxon>Eukaryota</taxon>
        <taxon>Viridiplantae</taxon>
        <taxon>Streptophyta</taxon>
        <taxon>Embryophyta</taxon>
        <taxon>Tracheophyta</taxon>
        <taxon>Spermatophyta</taxon>
        <taxon>Magnoliopsida</taxon>
        <taxon>eudicotyledons</taxon>
        <taxon>Gunneridae</taxon>
        <taxon>Pentapetalae</taxon>
        <taxon>rosids</taxon>
        <taxon>fabids</taxon>
        <taxon>Fabales</taxon>
        <taxon>Fabaceae</taxon>
        <taxon>Papilionoideae</taxon>
        <taxon>50 kb inversion clade</taxon>
        <taxon>NPAAA clade</taxon>
        <taxon>indigoferoid/millettioid clade</taxon>
        <taxon>Phaseoleae</taxon>
        <taxon>Psophocarpus</taxon>
    </lineage>
</organism>
<protein>
    <submittedName>
        <fullName evidence="3">Uncharacterized protein</fullName>
    </submittedName>
</protein>
<evidence type="ECO:0000256" key="2">
    <source>
        <dbReference type="SAM" id="SignalP"/>
    </source>
</evidence>
<reference evidence="3 4" key="1">
    <citation type="submission" date="2024-01" db="EMBL/GenBank/DDBJ databases">
        <title>The genomes of 5 underutilized Papilionoideae crops provide insights into root nodulation and disease resistanc.</title>
        <authorList>
            <person name="Jiang F."/>
        </authorList>
    </citation>
    <scope>NUCLEOTIDE SEQUENCE [LARGE SCALE GENOMIC DNA]</scope>
    <source>
        <strain evidence="3">DUOXIRENSHENG_FW03</strain>
        <tissue evidence="3">Leaves</tissue>
    </source>
</reference>
<feature type="compositionally biased region" description="Low complexity" evidence="1">
    <location>
        <begin position="228"/>
        <end position="242"/>
    </location>
</feature>
<dbReference type="Proteomes" id="UP001386955">
    <property type="component" value="Unassembled WGS sequence"/>
</dbReference>
<feature type="compositionally biased region" description="Basic and acidic residues" evidence="1">
    <location>
        <begin position="155"/>
        <end position="169"/>
    </location>
</feature>
<feature type="region of interest" description="Disordered" evidence="1">
    <location>
        <begin position="114"/>
        <end position="182"/>
    </location>
</feature>
<gene>
    <name evidence="3" type="ORF">VNO78_16340</name>
</gene>
<accession>A0AAN9XKQ1</accession>
<dbReference type="EMBL" id="JAYMYS010000004">
    <property type="protein sequence ID" value="KAK7395771.1"/>
    <property type="molecule type" value="Genomic_DNA"/>
</dbReference>
<evidence type="ECO:0000256" key="1">
    <source>
        <dbReference type="SAM" id="MobiDB-lite"/>
    </source>
</evidence>
<dbReference type="AlphaFoldDB" id="A0AAN9XKQ1"/>
<feature type="chain" id="PRO_5043008575" evidence="2">
    <location>
        <begin position="29"/>
        <end position="268"/>
    </location>
</feature>
<comment type="caution">
    <text evidence="3">The sequence shown here is derived from an EMBL/GenBank/DDBJ whole genome shotgun (WGS) entry which is preliminary data.</text>
</comment>
<keyword evidence="2" id="KW-0732">Signal</keyword>
<sequence>MSESSKAMRSWLTSTSLLPSLLFSIVSNQMPFPSGAGGTPTGESSQNDIDDSSDLPHRSLRASLFKVLVTFFTRGPLPNQSSLFKLMVGLEPWTEVWSSNISCKEVGLVVDGRWRGGEPSRPPAAESPAGTSGLAGGPDPAVPLLPRALDAPSSEPERGGDRRSTEAVLRRASNRSTAAFRPPRSRRILGFRRLQRRPFQRLSVAPSNRSTATFRTVPDPVGSWGFGASRAARSSGSPLRLRTVPPPHFGHPDPVRSWGFRRLQRRPL</sequence>